<organism evidence="3 4">
    <name type="scientific">Adineta steineri</name>
    <dbReference type="NCBI Taxonomy" id="433720"/>
    <lineage>
        <taxon>Eukaryota</taxon>
        <taxon>Metazoa</taxon>
        <taxon>Spiralia</taxon>
        <taxon>Gnathifera</taxon>
        <taxon>Rotifera</taxon>
        <taxon>Eurotatoria</taxon>
        <taxon>Bdelloidea</taxon>
        <taxon>Adinetida</taxon>
        <taxon>Adinetidae</taxon>
        <taxon>Adineta</taxon>
    </lineage>
</organism>
<keyword evidence="1" id="KW-0732">Signal</keyword>
<dbReference type="AlphaFoldDB" id="A0A818NKN1"/>
<sequence length="201" mass="22094">MFPRLAVVVLIVAWVAYSIHASEDENVVLLVTCTTQKVNLNYTTPLPSSKCGNTVTTTARDHGIWAPCTVAGINSNVRYDISVKLTNANCKQAVFTELLFYGFFDVSILPTANLLNLTVDLSDPSQLRSLNQPQIFKGRLSTPSGLILPPSANITFTFLGDHGVNCDEVDYEQSNVDPKLYLLNAKNPVPEYPVEQDSEDN</sequence>
<name>A0A818NKN1_9BILA</name>
<dbReference type="EMBL" id="CAJNOG010000050">
    <property type="protein sequence ID" value="CAF0845646.1"/>
    <property type="molecule type" value="Genomic_DNA"/>
</dbReference>
<comment type="caution">
    <text evidence="3">The sequence shown here is derived from an EMBL/GenBank/DDBJ whole genome shotgun (WGS) entry which is preliminary data.</text>
</comment>
<gene>
    <name evidence="2" type="ORF">JYZ213_LOCUS7613</name>
    <name evidence="3" type="ORF">OXD698_LOCUS6636</name>
</gene>
<dbReference type="Proteomes" id="UP000663844">
    <property type="component" value="Unassembled WGS sequence"/>
</dbReference>
<feature type="signal peptide" evidence="1">
    <location>
        <begin position="1"/>
        <end position="21"/>
    </location>
</feature>
<proteinExistence type="predicted"/>
<evidence type="ECO:0000256" key="1">
    <source>
        <dbReference type="SAM" id="SignalP"/>
    </source>
</evidence>
<protein>
    <submittedName>
        <fullName evidence="3">Uncharacterized protein</fullName>
    </submittedName>
</protein>
<feature type="chain" id="PRO_5036233682" evidence="1">
    <location>
        <begin position="22"/>
        <end position="201"/>
    </location>
</feature>
<dbReference type="Proteomes" id="UP000663845">
    <property type="component" value="Unassembled WGS sequence"/>
</dbReference>
<accession>A0A818NKN1</accession>
<reference evidence="3" key="1">
    <citation type="submission" date="2021-02" db="EMBL/GenBank/DDBJ databases">
        <authorList>
            <person name="Nowell W R."/>
        </authorList>
    </citation>
    <scope>NUCLEOTIDE SEQUENCE</scope>
</reference>
<evidence type="ECO:0000313" key="3">
    <source>
        <dbReference type="EMBL" id="CAF3605333.1"/>
    </source>
</evidence>
<dbReference type="EMBL" id="CAJOAZ010000291">
    <property type="protein sequence ID" value="CAF3605333.1"/>
    <property type="molecule type" value="Genomic_DNA"/>
</dbReference>
<evidence type="ECO:0000313" key="4">
    <source>
        <dbReference type="Proteomes" id="UP000663844"/>
    </source>
</evidence>
<evidence type="ECO:0000313" key="2">
    <source>
        <dbReference type="EMBL" id="CAF0845646.1"/>
    </source>
</evidence>